<dbReference type="Pfam" id="PF05272">
    <property type="entry name" value="VapE-like_dom"/>
    <property type="match status" value="1"/>
</dbReference>
<dbReference type="PANTHER" id="PTHR34985:SF1">
    <property type="entry name" value="SLR0554 PROTEIN"/>
    <property type="match status" value="1"/>
</dbReference>
<dbReference type="AlphaFoldDB" id="A0A642PKW8"/>
<keyword evidence="3" id="KW-0547">Nucleotide-binding</keyword>
<dbReference type="GO" id="GO:0004386">
    <property type="term" value="F:helicase activity"/>
    <property type="evidence" value="ECO:0007669"/>
    <property type="project" value="UniProtKB-KW"/>
</dbReference>
<protein>
    <submittedName>
        <fullName evidence="3">Helicase</fullName>
    </submittedName>
</protein>
<keyword evidence="3" id="KW-0067">ATP-binding</keyword>
<dbReference type="InterPro" id="IPR007936">
    <property type="entry name" value="VapE-like_dom"/>
</dbReference>
<proteinExistence type="predicted"/>
<accession>A0A642PKW8</accession>
<feature type="domain" description="Virulence-associated protein E-like" evidence="1">
    <location>
        <begin position="1"/>
        <end position="100"/>
    </location>
</feature>
<name>A0A642PKW8_9BACT</name>
<gene>
    <name evidence="3" type="ORF">F2Y44_23150</name>
</gene>
<evidence type="ECO:0000313" key="3">
    <source>
        <dbReference type="EMBL" id="KAA5378163.1"/>
    </source>
</evidence>
<reference evidence="3" key="1">
    <citation type="journal article" date="2019" name="Nat. Med.">
        <title>A library of human gut bacterial isolates paired with longitudinal multiomics data enables mechanistic microbiome research.</title>
        <authorList>
            <person name="Poyet M."/>
            <person name="Groussin M."/>
            <person name="Gibbons S.M."/>
            <person name="Avila-Pacheco J."/>
            <person name="Jiang X."/>
            <person name="Kearney S.M."/>
            <person name="Perrotta A.R."/>
            <person name="Berdy B."/>
            <person name="Zhao S."/>
            <person name="Lieberman T.D."/>
            <person name="Swanson P.K."/>
            <person name="Smith M."/>
            <person name="Roesemann S."/>
            <person name="Alexander J.E."/>
            <person name="Rich S.A."/>
            <person name="Livny J."/>
            <person name="Vlamakis H."/>
            <person name="Clish C."/>
            <person name="Bullock K."/>
            <person name="Deik A."/>
            <person name="Scott J."/>
            <person name="Pierce K.A."/>
            <person name="Xavier R.J."/>
            <person name="Alm E.J."/>
        </authorList>
    </citation>
    <scope>NUCLEOTIDE SEQUENCE [LARGE SCALE GENOMIC DNA]</scope>
    <source>
        <strain evidence="3">BIOML-A8</strain>
    </source>
</reference>
<feature type="non-terminal residue" evidence="3">
    <location>
        <position position="1"/>
    </location>
</feature>
<keyword evidence="3" id="KW-0378">Hydrolase</keyword>
<evidence type="ECO:0000259" key="2">
    <source>
        <dbReference type="Pfam" id="PF12990"/>
    </source>
</evidence>
<evidence type="ECO:0000259" key="1">
    <source>
        <dbReference type="Pfam" id="PF05272"/>
    </source>
</evidence>
<organism evidence="3">
    <name type="scientific">Phocaeicola dorei</name>
    <dbReference type="NCBI Taxonomy" id="357276"/>
    <lineage>
        <taxon>Bacteria</taxon>
        <taxon>Pseudomonadati</taxon>
        <taxon>Bacteroidota</taxon>
        <taxon>Bacteroidia</taxon>
        <taxon>Bacteroidales</taxon>
        <taxon>Bacteroidaceae</taxon>
        <taxon>Phocaeicola</taxon>
    </lineage>
</organism>
<sequence>LKHILQKPVVNVRKPYANAVLEMRRYASFIATSNQKDLLTDPSGSRRFICIEVTEAIDTNRPIDYNQLYTQAMHELDHGERYWFDQSDERIMTENNHDFEQIPPEEQLFYHYFRVAGNDEEGEWLSSAEILNRLRRYSAIPLSTKRVNVFGRILQKHEVPSRRTRFGTLYHVVECKRQED</sequence>
<dbReference type="InterPro" id="IPR024450">
    <property type="entry name" value="DUF3874"/>
</dbReference>
<dbReference type="RefSeq" id="WP_202188219.1">
    <property type="nucleotide sequence ID" value="NZ_VVZE01000121.1"/>
</dbReference>
<dbReference type="Pfam" id="PF12990">
    <property type="entry name" value="DUF3874"/>
    <property type="match status" value="1"/>
</dbReference>
<dbReference type="PANTHER" id="PTHR34985">
    <property type="entry name" value="SLR0554 PROTEIN"/>
    <property type="match status" value="1"/>
</dbReference>
<feature type="domain" description="DUF3874" evidence="2">
    <location>
        <begin position="103"/>
        <end position="172"/>
    </location>
</feature>
<comment type="caution">
    <text evidence="3">The sequence shown here is derived from an EMBL/GenBank/DDBJ whole genome shotgun (WGS) entry which is preliminary data.</text>
</comment>
<keyword evidence="3" id="KW-0347">Helicase</keyword>
<dbReference type="EMBL" id="VVZE01000121">
    <property type="protein sequence ID" value="KAA5378163.1"/>
    <property type="molecule type" value="Genomic_DNA"/>
</dbReference>